<dbReference type="InterPro" id="IPR038375">
    <property type="entry name" value="NDUFAF7_sf"/>
</dbReference>
<dbReference type="Proteomes" id="UP000188597">
    <property type="component" value="Unassembled WGS sequence"/>
</dbReference>
<keyword evidence="1" id="KW-0489">Methyltransferase</keyword>
<evidence type="ECO:0000313" key="3">
    <source>
        <dbReference type="EMBL" id="OOE09930.1"/>
    </source>
</evidence>
<keyword evidence="2" id="KW-0808">Transferase</keyword>
<gene>
    <name evidence="3" type="ORF">UN64_17775</name>
</gene>
<dbReference type="SUPFAM" id="SSF53335">
    <property type="entry name" value="S-adenosyl-L-methionine-dependent methyltransferases"/>
    <property type="match status" value="1"/>
</dbReference>
<evidence type="ECO:0000256" key="1">
    <source>
        <dbReference type="ARBA" id="ARBA00022603"/>
    </source>
</evidence>
<dbReference type="GO" id="GO:0032259">
    <property type="term" value="P:methylation"/>
    <property type="evidence" value="ECO:0007669"/>
    <property type="project" value="UniProtKB-KW"/>
</dbReference>
<dbReference type="Pfam" id="PF02636">
    <property type="entry name" value="Methyltransf_28"/>
    <property type="match status" value="1"/>
</dbReference>
<dbReference type="EMBL" id="MQMF01000005">
    <property type="protein sequence ID" value="OOE09930.1"/>
    <property type="molecule type" value="Genomic_DNA"/>
</dbReference>
<protein>
    <recommendedName>
        <fullName evidence="5">SAM-dependent methyltransferase</fullName>
    </recommendedName>
</protein>
<sequence length="346" mass="40578">MTMEQFMEWALYHPDYGYYMNEQKKIGKNGDFYTSSSVSDVFGKVWANIFAKTIHEHDLDPVVIEFGAGTGRFAKQVLSSWKDYGFEKQLSYIIVEKSPYHRQLLQNELIGSSSVTIFSSFEELKETYPDFKGIIFANEVLDAFPIRVFRKQKNSWYEKVVIFEEDKDEIRLNYIKTSDHSIWLDQLFASRRSDFDLEVSFQMMNWLKDIYEWTAEQSVYFFVDYGYSGDEWNEEALKEGSIRGYHKHKIENNPLFYPGKMDITYHVDWDQVESSAKKHGIETIQFSMQGEFLLKEGMLSLLNDAVGTDPFSAEHKRNRAIRSFLLDSSLANGFQVVMQQKKRTVL</sequence>
<reference evidence="3 4" key="1">
    <citation type="submission" date="2016-11" db="EMBL/GenBank/DDBJ databases">
        <authorList>
            <person name="Jaros S."/>
            <person name="Januszkiewicz K."/>
            <person name="Wedrychowicz H."/>
        </authorList>
    </citation>
    <scope>NUCLEOTIDE SEQUENCE [LARGE SCALE GENOMIC DNA]</scope>
    <source>
        <strain evidence="3 4">Con a/3</strain>
    </source>
</reference>
<dbReference type="InterPro" id="IPR003788">
    <property type="entry name" value="NDUFAF7"/>
</dbReference>
<dbReference type="Gene3D" id="3.40.50.12710">
    <property type="match status" value="1"/>
</dbReference>
<evidence type="ECO:0000256" key="2">
    <source>
        <dbReference type="ARBA" id="ARBA00022679"/>
    </source>
</evidence>
<dbReference type="PANTHER" id="PTHR12049:SF7">
    <property type="entry name" value="PROTEIN ARGININE METHYLTRANSFERASE NDUFAF7, MITOCHONDRIAL"/>
    <property type="match status" value="1"/>
</dbReference>
<organism evidence="3 4">
    <name type="scientific">Fictibacillus arsenicus</name>
    <dbReference type="NCBI Taxonomy" id="255247"/>
    <lineage>
        <taxon>Bacteria</taxon>
        <taxon>Bacillati</taxon>
        <taxon>Bacillota</taxon>
        <taxon>Bacilli</taxon>
        <taxon>Bacillales</taxon>
        <taxon>Fictibacillaceae</taxon>
        <taxon>Fictibacillus</taxon>
    </lineage>
</organism>
<dbReference type="InterPro" id="IPR029063">
    <property type="entry name" value="SAM-dependent_MTases_sf"/>
</dbReference>
<dbReference type="PANTHER" id="PTHR12049">
    <property type="entry name" value="PROTEIN ARGININE METHYLTRANSFERASE NDUFAF7, MITOCHONDRIAL"/>
    <property type="match status" value="1"/>
</dbReference>
<proteinExistence type="predicted"/>
<evidence type="ECO:0008006" key="5">
    <source>
        <dbReference type="Google" id="ProtNLM"/>
    </source>
</evidence>
<dbReference type="GO" id="GO:0035243">
    <property type="term" value="F:protein-arginine omega-N symmetric methyltransferase activity"/>
    <property type="evidence" value="ECO:0007669"/>
    <property type="project" value="TreeGrafter"/>
</dbReference>
<name>A0A1V3G4F4_9BACL</name>
<dbReference type="AlphaFoldDB" id="A0A1V3G4F4"/>
<accession>A0A1V3G4F4</accession>
<evidence type="ECO:0000313" key="4">
    <source>
        <dbReference type="Proteomes" id="UP000188597"/>
    </source>
</evidence>
<comment type="caution">
    <text evidence="3">The sequence shown here is derived from an EMBL/GenBank/DDBJ whole genome shotgun (WGS) entry which is preliminary data.</text>
</comment>